<evidence type="ECO:0000313" key="2">
    <source>
        <dbReference type="EMBL" id="TYH47166.1"/>
    </source>
</evidence>
<organism evidence="2 3">
    <name type="scientific">Gossypium tomentosum</name>
    <name type="common">Hawaiian cotton</name>
    <name type="synonym">Gossypium sandvicense</name>
    <dbReference type="NCBI Taxonomy" id="34277"/>
    <lineage>
        <taxon>Eukaryota</taxon>
        <taxon>Viridiplantae</taxon>
        <taxon>Streptophyta</taxon>
        <taxon>Embryophyta</taxon>
        <taxon>Tracheophyta</taxon>
        <taxon>Spermatophyta</taxon>
        <taxon>Magnoliopsida</taxon>
        <taxon>eudicotyledons</taxon>
        <taxon>Gunneridae</taxon>
        <taxon>Pentapetalae</taxon>
        <taxon>rosids</taxon>
        <taxon>malvids</taxon>
        <taxon>Malvales</taxon>
        <taxon>Malvaceae</taxon>
        <taxon>Malvoideae</taxon>
        <taxon>Gossypium</taxon>
    </lineage>
</organism>
<sequence>MAPVIGHRTGRRMSATAPPSAVAGKPKYSLLFLFSNRAQIWGQNYQKNPATRDKIGRDLSILPPHIRRNQVL</sequence>
<dbReference type="AlphaFoldDB" id="A0A5D2IZ12"/>
<name>A0A5D2IZ12_GOSTO</name>
<evidence type="ECO:0000256" key="1">
    <source>
        <dbReference type="SAM" id="MobiDB-lite"/>
    </source>
</evidence>
<evidence type="ECO:0000313" key="3">
    <source>
        <dbReference type="Proteomes" id="UP000322667"/>
    </source>
</evidence>
<keyword evidence="3" id="KW-1185">Reference proteome</keyword>
<reference evidence="2 3" key="1">
    <citation type="submission" date="2019-07" db="EMBL/GenBank/DDBJ databases">
        <title>WGS assembly of Gossypium tomentosum.</title>
        <authorList>
            <person name="Chen Z.J."/>
            <person name="Sreedasyam A."/>
            <person name="Ando A."/>
            <person name="Song Q."/>
            <person name="De L."/>
            <person name="Hulse-Kemp A."/>
            <person name="Ding M."/>
            <person name="Ye W."/>
            <person name="Kirkbride R."/>
            <person name="Jenkins J."/>
            <person name="Plott C."/>
            <person name="Lovell J."/>
            <person name="Lin Y.-M."/>
            <person name="Vaughn R."/>
            <person name="Liu B."/>
            <person name="Li W."/>
            <person name="Simpson S."/>
            <person name="Scheffler B."/>
            <person name="Saski C."/>
            <person name="Grover C."/>
            <person name="Hu G."/>
            <person name="Conover J."/>
            <person name="Carlson J."/>
            <person name="Shu S."/>
            <person name="Boston L."/>
            <person name="Williams M."/>
            <person name="Peterson D."/>
            <person name="Mcgee K."/>
            <person name="Jones D."/>
            <person name="Wendel J."/>
            <person name="Stelly D."/>
            <person name="Grimwood J."/>
            <person name="Schmutz J."/>
        </authorList>
    </citation>
    <scope>NUCLEOTIDE SEQUENCE [LARGE SCALE GENOMIC DNA]</scope>
    <source>
        <strain evidence="2">7179.01</strain>
    </source>
</reference>
<protein>
    <submittedName>
        <fullName evidence="2">Uncharacterized protein</fullName>
    </submittedName>
</protein>
<dbReference type="Proteomes" id="UP000322667">
    <property type="component" value="Chromosome D11"/>
</dbReference>
<proteinExistence type="predicted"/>
<gene>
    <name evidence="2" type="ORF">ES332_D11G392300v1</name>
</gene>
<accession>A0A5D2IZ12</accession>
<dbReference type="EMBL" id="CM017633">
    <property type="protein sequence ID" value="TYH47166.1"/>
    <property type="molecule type" value="Genomic_DNA"/>
</dbReference>
<feature type="region of interest" description="Disordered" evidence="1">
    <location>
        <begin position="1"/>
        <end position="22"/>
    </location>
</feature>